<keyword evidence="7" id="KW-0521">NADP</keyword>
<evidence type="ECO:0000256" key="3">
    <source>
        <dbReference type="ARBA" id="ARBA00009723"/>
    </source>
</evidence>
<comment type="function">
    <text evidence="1">Catalyzes an early step in riboflavin biosynthesis, the NADPH-dependent reduction of the ribose side chain of 2,5-diamino-6-ribosylamino-4(3H)-pyrimidinone 5'-phosphate, yielding 2,5-diamino-6-ribitylamino-4(3H)-pyrimidinone 5'-phosphate.</text>
</comment>
<dbReference type="GeneID" id="30178844"/>
<evidence type="ECO:0000256" key="10">
    <source>
        <dbReference type="ARBA" id="ARBA00031630"/>
    </source>
</evidence>
<evidence type="ECO:0000256" key="1">
    <source>
        <dbReference type="ARBA" id="ARBA00003555"/>
    </source>
</evidence>
<gene>
    <name evidence="14" type="ORF">PICMEDRAFT_20292</name>
</gene>
<evidence type="ECO:0000256" key="7">
    <source>
        <dbReference type="ARBA" id="ARBA00022857"/>
    </source>
</evidence>
<comment type="catalytic activity">
    <reaction evidence="12">
        <text>2,5-diamino-6-(1-D-ribitylamino)pyrimidin-4(3H)-one 5'-phosphate + NADP(+) = 2,5-diamino-6-(1-D-ribosylamino)pyrimidin-4(3H)-one 5'-phosphate + NADPH + H(+)</text>
        <dbReference type="Rhea" id="RHEA:27278"/>
        <dbReference type="ChEBI" id="CHEBI:15378"/>
        <dbReference type="ChEBI" id="CHEBI:57783"/>
        <dbReference type="ChEBI" id="CHEBI:58349"/>
        <dbReference type="ChEBI" id="CHEBI:58890"/>
        <dbReference type="ChEBI" id="CHEBI:59545"/>
        <dbReference type="EC" id="1.1.1.302"/>
    </reaction>
</comment>
<dbReference type="GO" id="GO:0009231">
    <property type="term" value="P:riboflavin biosynthetic process"/>
    <property type="evidence" value="ECO:0007669"/>
    <property type="project" value="UniProtKB-KW"/>
</dbReference>
<dbReference type="RefSeq" id="XP_019015777.1">
    <property type="nucleotide sequence ID" value="XM_019162157.1"/>
</dbReference>
<feature type="domain" description="Bacterial bifunctional deaminase-reductase C-terminal" evidence="13">
    <location>
        <begin position="30"/>
        <end position="262"/>
    </location>
</feature>
<protein>
    <recommendedName>
        <fullName evidence="5">2,5-diamino-6-ribosylamino-4(3H)-pyrimidinone 5'-phosphate reductase</fullName>
        <ecNumber evidence="4">1.1.1.302</ecNumber>
    </recommendedName>
    <alternativeName>
        <fullName evidence="10">2,5-diamino-6-(5-phospho-D-ribosylamino)pyrimidin-4(3H)-one reductase</fullName>
    </alternativeName>
    <alternativeName>
        <fullName evidence="9">2,5-diamino-6-ribitylamino-4(3H)-pyrimidinone 5'-phosphate synthase</fullName>
    </alternativeName>
</protein>
<dbReference type="SUPFAM" id="SSF53597">
    <property type="entry name" value="Dihydrofolate reductase-like"/>
    <property type="match status" value="1"/>
</dbReference>
<evidence type="ECO:0000256" key="9">
    <source>
        <dbReference type="ARBA" id="ARBA00030073"/>
    </source>
</evidence>
<organism evidence="14 15">
    <name type="scientific">Pichia membranifaciens NRRL Y-2026</name>
    <dbReference type="NCBI Taxonomy" id="763406"/>
    <lineage>
        <taxon>Eukaryota</taxon>
        <taxon>Fungi</taxon>
        <taxon>Dikarya</taxon>
        <taxon>Ascomycota</taxon>
        <taxon>Saccharomycotina</taxon>
        <taxon>Pichiomycetes</taxon>
        <taxon>Pichiales</taxon>
        <taxon>Pichiaceae</taxon>
        <taxon>Pichia</taxon>
    </lineage>
</organism>
<dbReference type="EMBL" id="KV454006">
    <property type="protein sequence ID" value="ODQ44664.1"/>
    <property type="molecule type" value="Genomic_DNA"/>
</dbReference>
<evidence type="ECO:0000256" key="11">
    <source>
        <dbReference type="ARBA" id="ARBA00047550"/>
    </source>
</evidence>
<comment type="similarity">
    <text evidence="3">Belongs to the HTP reductase family.</text>
</comment>
<dbReference type="STRING" id="763406.A0A1E3NEW4"/>
<evidence type="ECO:0000259" key="13">
    <source>
        <dbReference type="Pfam" id="PF01872"/>
    </source>
</evidence>
<comment type="pathway">
    <text evidence="2">Cofactor biosynthesis; riboflavin biosynthesis.</text>
</comment>
<comment type="catalytic activity">
    <reaction evidence="11">
        <text>2,5-diamino-6-(1-D-ribitylamino)pyrimidin-4(3H)-one 5'-phosphate + NAD(+) = 2,5-diamino-6-(1-D-ribosylamino)pyrimidin-4(3H)-one 5'-phosphate + NADH + H(+)</text>
        <dbReference type="Rhea" id="RHEA:27274"/>
        <dbReference type="ChEBI" id="CHEBI:15378"/>
        <dbReference type="ChEBI" id="CHEBI:57540"/>
        <dbReference type="ChEBI" id="CHEBI:57945"/>
        <dbReference type="ChEBI" id="CHEBI:58890"/>
        <dbReference type="ChEBI" id="CHEBI:59545"/>
        <dbReference type="EC" id="1.1.1.302"/>
    </reaction>
</comment>
<dbReference type="OrthoDB" id="5432at2759"/>
<evidence type="ECO:0000256" key="12">
    <source>
        <dbReference type="ARBA" id="ARBA00049020"/>
    </source>
</evidence>
<dbReference type="PANTHER" id="PTHR38011:SF7">
    <property type="entry name" value="2,5-DIAMINO-6-RIBOSYLAMINO-4(3H)-PYRIMIDINONE 5'-PHOSPHATE REDUCTASE"/>
    <property type="match status" value="1"/>
</dbReference>
<evidence type="ECO:0000256" key="8">
    <source>
        <dbReference type="ARBA" id="ARBA00023002"/>
    </source>
</evidence>
<keyword evidence="15" id="KW-1185">Reference proteome</keyword>
<evidence type="ECO:0000256" key="4">
    <source>
        <dbReference type="ARBA" id="ARBA00012851"/>
    </source>
</evidence>
<dbReference type="InterPro" id="IPR024072">
    <property type="entry name" value="DHFR-like_dom_sf"/>
</dbReference>
<evidence type="ECO:0000256" key="5">
    <source>
        <dbReference type="ARBA" id="ARBA00015035"/>
    </source>
</evidence>
<dbReference type="InterPro" id="IPR002734">
    <property type="entry name" value="RibDG_C"/>
</dbReference>
<evidence type="ECO:0000313" key="14">
    <source>
        <dbReference type="EMBL" id="ODQ44664.1"/>
    </source>
</evidence>
<name>A0A1E3NEW4_9ASCO</name>
<dbReference type="Pfam" id="PF01872">
    <property type="entry name" value="RibD_C"/>
    <property type="match status" value="1"/>
</dbReference>
<evidence type="ECO:0000256" key="6">
    <source>
        <dbReference type="ARBA" id="ARBA00022619"/>
    </source>
</evidence>
<keyword evidence="6" id="KW-0686">Riboflavin biosynthesis</keyword>
<sequence length="270" mass="29170">LAPLPKDLPAVLEQYLPRSGRRDDNSNGLPFVTLTYAQSVDSKIAARPGTRTHISHAETKTMTHYLRAFHDAILVGVNTVLADDPSLNCRYPIGGRESASGALNNVSIRPVVVDPEFRVAETLLDLKMVHNYRTGTGLKPIVVVADEVHVPDNVSDVVDILRLKSACNGGDYGSKTGAAVKRVFQWAQLLENLRRVHGLESVMIEGGAHIINTLLNECHPSTAAPLVDSLIVTIGPVYLGQDGVGVSPASPLSLKNVRWWTGIRDSVMCA</sequence>
<dbReference type="AlphaFoldDB" id="A0A1E3NEW4"/>
<dbReference type="Proteomes" id="UP000094455">
    <property type="component" value="Unassembled WGS sequence"/>
</dbReference>
<dbReference type="GO" id="GO:0008703">
    <property type="term" value="F:5-amino-6-(5-phosphoribosylamino)uracil reductase activity"/>
    <property type="evidence" value="ECO:0007669"/>
    <property type="project" value="EnsemblFungi"/>
</dbReference>
<dbReference type="InterPro" id="IPR050765">
    <property type="entry name" value="Riboflavin_Biosynth_HTPR"/>
</dbReference>
<proteinExistence type="inferred from homology"/>
<feature type="non-terminal residue" evidence="14">
    <location>
        <position position="1"/>
    </location>
</feature>
<dbReference type="PANTHER" id="PTHR38011">
    <property type="entry name" value="DIHYDROFOLATE REDUCTASE FAMILY PROTEIN (AFU_ORTHOLOGUE AFUA_8G06820)"/>
    <property type="match status" value="1"/>
</dbReference>
<keyword evidence="8" id="KW-0560">Oxidoreductase</keyword>
<reference evidence="14 15" key="1">
    <citation type="journal article" date="2016" name="Proc. Natl. Acad. Sci. U.S.A.">
        <title>Comparative genomics of biotechnologically important yeasts.</title>
        <authorList>
            <person name="Riley R."/>
            <person name="Haridas S."/>
            <person name="Wolfe K.H."/>
            <person name="Lopes M.R."/>
            <person name="Hittinger C.T."/>
            <person name="Goeker M."/>
            <person name="Salamov A.A."/>
            <person name="Wisecaver J.H."/>
            <person name="Long T.M."/>
            <person name="Calvey C.H."/>
            <person name="Aerts A.L."/>
            <person name="Barry K.W."/>
            <person name="Choi C."/>
            <person name="Clum A."/>
            <person name="Coughlan A.Y."/>
            <person name="Deshpande S."/>
            <person name="Douglass A.P."/>
            <person name="Hanson S.J."/>
            <person name="Klenk H.-P."/>
            <person name="LaButti K.M."/>
            <person name="Lapidus A."/>
            <person name="Lindquist E.A."/>
            <person name="Lipzen A.M."/>
            <person name="Meier-Kolthoff J.P."/>
            <person name="Ohm R.A."/>
            <person name="Otillar R.P."/>
            <person name="Pangilinan J.L."/>
            <person name="Peng Y."/>
            <person name="Rokas A."/>
            <person name="Rosa C.A."/>
            <person name="Scheuner C."/>
            <person name="Sibirny A.A."/>
            <person name="Slot J.C."/>
            <person name="Stielow J.B."/>
            <person name="Sun H."/>
            <person name="Kurtzman C.P."/>
            <person name="Blackwell M."/>
            <person name="Grigoriev I.V."/>
            <person name="Jeffries T.W."/>
        </authorList>
    </citation>
    <scope>NUCLEOTIDE SEQUENCE [LARGE SCALE GENOMIC DNA]</scope>
    <source>
        <strain evidence="14 15">NRRL Y-2026</strain>
    </source>
</reference>
<accession>A0A1E3NEW4</accession>
<evidence type="ECO:0000313" key="15">
    <source>
        <dbReference type="Proteomes" id="UP000094455"/>
    </source>
</evidence>
<feature type="non-terminal residue" evidence="14">
    <location>
        <position position="270"/>
    </location>
</feature>
<evidence type="ECO:0000256" key="2">
    <source>
        <dbReference type="ARBA" id="ARBA00005104"/>
    </source>
</evidence>
<dbReference type="EC" id="1.1.1.302" evidence="4"/>
<dbReference type="Gene3D" id="3.40.430.10">
    <property type="entry name" value="Dihydrofolate Reductase, subunit A"/>
    <property type="match status" value="1"/>
</dbReference>